<evidence type="ECO:0000256" key="1">
    <source>
        <dbReference type="SAM" id="MobiDB-lite"/>
    </source>
</evidence>
<proteinExistence type="predicted"/>
<organism evidence="2 3">
    <name type="scientific">Gigaspora rosea</name>
    <dbReference type="NCBI Taxonomy" id="44941"/>
    <lineage>
        <taxon>Eukaryota</taxon>
        <taxon>Fungi</taxon>
        <taxon>Fungi incertae sedis</taxon>
        <taxon>Mucoromycota</taxon>
        <taxon>Glomeromycotina</taxon>
        <taxon>Glomeromycetes</taxon>
        <taxon>Diversisporales</taxon>
        <taxon>Gigasporaceae</taxon>
        <taxon>Gigaspora</taxon>
    </lineage>
</organism>
<dbReference type="Proteomes" id="UP000266673">
    <property type="component" value="Unassembled WGS sequence"/>
</dbReference>
<keyword evidence="3" id="KW-1185">Reference proteome</keyword>
<protein>
    <submittedName>
        <fullName evidence="2">Uncharacterized protein</fullName>
    </submittedName>
</protein>
<evidence type="ECO:0000313" key="3">
    <source>
        <dbReference type="Proteomes" id="UP000266673"/>
    </source>
</evidence>
<dbReference type="AlphaFoldDB" id="A0A397TZ52"/>
<feature type="region of interest" description="Disordered" evidence="1">
    <location>
        <begin position="1"/>
        <end position="37"/>
    </location>
</feature>
<dbReference type="EMBL" id="QKWP01002769">
    <property type="protein sequence ID" value="RIB02218.1"/>
    <property type="molecule type" value="Genomic_DNA"/>
</dbReference>
<sequence length="57" mass="6639">MVQFEPELGSNEPEVDQFEPELGSNEHEVDQFEPELSSNEPKWFNLNQALAMNIQYL</sequence>
<reference evidence="2 3" key="1">
    <citation type="submission" date="2018-06" db="EMBL/GenBank/DDBJ databases">
        <title>Comparative genomics reveals the genomic features of Rhizophagus irregularis, R. cerebriforme, R. diaphanum and Gigaspora rosea, and their symbiotic lifestyle signature.</title>
        <authorList>
            <person name="Morin E."/>
            <person name="San Clemente H."/>
            <person name="Chen E.C.H."/>
            <person name="De La Providencia I."/>
            <person name="Hainaut M."/>
            <person name="Kuo A."/>
            <person name="Kohler A."/>
            <person name="Murat C."/>
            <person name="Tang N."/>
            <person name="Roy S."/>
            <person name="Loubradou J."/>
            <person name="Henrissat B."/>
            <person name="Grigoriev I.V."/>
            <person name="Corradi N."/>
            <person name="Roux C."/>
            <person name="Martin F.M."/>
        </authorList>
    </citation>
    <scope>NUCLEOTIDE SEQUENCE [LARGE SCALE GENOMIC DNA]</scope>
    <source>
        <strain evidence="2 3">DAOM 194757</strain>
    </source>
</reference>
<gene>
    <name evidence="2" type="ORF">C2G38_2228424</name>
</gene>
<evidence type="ECO:0000313" key="2">
    <source>
        <dbReference type="EMBL" id="RIB02218.1"/>
    </source>
</evidence>
<accession>A0A397TZ52</accession>
<comment type="caution">
    <text evidence="2">The sequence shown here is derived from an EMBL/GenBank/DDBJ whole genome shotgun (WGS) entry which is preliminary data.</text>
</comment>
<name>A0A397TZ52_9GLOM</name>